<gene>
    <name evidence="10" type="ORF">A2942_00650</name>
</gene>
<dbReference type="EMBL" id="MHLP01000013">
    <property type="protein sequence ID" value="OGZ13030.1"/>
    <property type="molecule type" value="Genomic_DNA"/>
</dbReference>
<organism evidence="10 11">
    <name type="scientific">Candidatus Lloydbacteria bacterium RIFCSPLOWO2_01_FULL_50_20</name>
    <dbReference type="NCBI Taxonomy" id="1798665"/>
    <lineage>
        <taxon>Bacteria</taxon>
        <taxon>Candidatus Lloydiibacteriota</taxon>
    </lineage>
</organism>
<dbReference type="GO" id="GO:0008324">
    <property type="term" value="F:monoatomic cation transmembrane transporter activity"/>
    <property type="evidence" value="ECO:0007669"/>
    <property type="project" value="InterPro"/>
</dbReference>
<keyword evidence="4 8" id="KW-0812">Transmembrane</keyword>
<feature type="transmembrane region" description="Helical" evidence="8">
    <location>
        <begin position="123"/>
        <end position="144"/>
    </location>
</feature>
<feature type="transmembrane region" description="Helical" evidence="8">
    <location>
        <begin position="25"/>
        <end position="43"/>
    </location>
</feature>
<keyword evidence="3" id="KW-0813">Transport</keyword>
<evidence type="ECO:0000256" key="1">
    <source>
        <dbReference type="ARBA" id="ARBA00004141"/>
    </source>
</evidence>
<evidence type="ECO:0000256" key="2">
    <source>
        <dbReference type="ARBA" id="ARBA00009749"/>
    </source>
</evidence>
<accession>A0A1G2DJJ4</accession>
<name>A0A1G2DJJ4_9BACT</name>
<dbReference type="AlphaFoldDB" id="A0A1G2DJJ4"/>
<dbReference type="SUPFAM" id="SSF161093">
    <property type="entry name" value="MgtE membrane domain-like"/>
    <property type="match status" value="1"/>
</dbReference>
<feature type="domain" description="SLC41A/MgtE integral membrane" evidence="9">
    <location>
        <begin position="60"/>
        <end position="177"/>
    </location>
</feature>
<protein>
    <recommendedName>
        <fullName evidence="9">SLC41A/MgtE integral membrane domain-containing protein</fullName>
    </recommendedName>
</protein>
<dbReference type="STRING" id="1798665.A2942_00650"/>
<dbReference type="Pfam" id="PF01769">
    <property type="entry name" value="MgtE"/>
    <property type="match status" value="1"/>
</dbReference>
<dbReference type="PANTHER" id="PTHR41394">
    <property type="entry name" value="MAGNESIUM TRANSPORTER MGTE"/>
    <property type="match status" value="1"/>
</dbReference>
<evidence type="ECO:0000256" key="5">
    <source>
        <dbReference type="ARBA" id="ARBA00022842"/>
    </source>
</evidence>
<dbReference type="PANTHER" id="PTHR41394:SF5">
    <property type="entry name" value="SLC41A_MGTE INTEGRAL MEMBRANE DOMAIN-CONTAINING PROTEIN"/>
    <property type="match status" value="1"/>
</dbReference>
<evidence type="ECO:0000256" key="6">
    <source>
        <dbReference type="ARBA" id="ARBA00022989"/>
    </source>
</evidence>
<dbReference type="Gene3D" id="1.10.357.20">
    <property type="entry name" value="SLC41 divalent cation transporters, integral membrane domain"/>
    <property type="match status" value="1"/>
</dbReference>
<evidence type="ECO:0000256" key="7">
    <source>
        <dbReference type="ARBA" id="ARBA00023136"/>
    </source>
</evidence>
<dbReference type="Proteomes" id="UP000178534">
    <property type="component" value="Unassembled WGS sequence"/>
</dbReference>
<dbReference type="GO" id="GO:0016020">
    <property type="term" value="C:membrane"/>
    <property type="evidence" value="ECO:0007669"/>
    <property type="project" value="UniProtKB-SubCell"/>
</dbReference>
<keyword evidence="5" id="KW-0460">Magnesium</keyword>
<evidence type="ECO:0000313" key="11">
    <source>
        <dbReference type="Proteomes" id="UP000178534"/>
    </source>
</evidence>
<evidence type="ECO:0000256" key="4">
    <source>
        <dbReference type="ARBA" id="ARBA00022692"/>
    </source>
</evidence>
<dbReference type="InterPro" id="IPR006667">
    <property type="entry name" value="SLC41_membr_dom"/>
</dbReference>
<sequence length="185" mass="20245">MNHEKPIVYADDDTEPTSLLLKLRVPVLLVGLMLGTLISFFVSRFEEVLQQDVRVAFFLPFIVYMAAALGSQTEAIYASDLKNGKAKFHDYLVKESLIGFFVGAGFGLISGVLAWWWMESAPLGLSVGLSMFVALLIAPLVGLLTTQAFEYFREDPSVESGPIATVIQDMISVIIYGTVCSAVLL</sequence>
<dbReference type="InterPro" id="IPR036739">
    <property type="entry name" value="SLC41_membr_dom_sf"/>
</dbReference>
<comment type="similarity">
    <text evidence="2">Belongs to the SLC41A transporter family.</text>
</comment>
<proteinExistence type="inferred from homology"/>
<keyword evidence="6 8" id="KW-1133">Transmembrane helix</keyword>
<evidence type="ECO:0000259" key="9">
    <source>
        <dbReference type="Pfam" id="PF01769"/>
    </source>
</evidence>
<evidence type="ECO:0000256" key="8">
    <source>
        <dbReference type="SAM" id="Phobius"/>
    </source>
</evidence>
<feature type="transmembrane region" description="Helical" evidence="8">
    <location>
        <begin position="97"/>
        <end position="117"/>
    </location>
</feature>
<comment type="caution">
    <text evidence="10">The sequence shown here is derived from an EMBL/GenBank/DDBJ whole genome shotgun (WGS) entry which is preliminary data.</text>
</comment>
<feature type="transmembrane region" description="Helical" evidence="8">
    <location>
        <begin position="55"/>
        <end position="77"/>
    </location>
</feature>
<reference evidence="10 11" key="1">
    <citation type="journal article" date="2016" name="Nat. Commun.">
        <title>Thousands of microbial genomes shed light on interconnected biogeochemical processes in an aquifer system.</title>
        <authorList>
            <person name="Anantharaman K."/>
            <person name="Brown C.T."/>
            <person name="Hug L.A."/>
            <person name="Sharon I."/>
            <person name="Castelle C.J."/>
            <person name="Probst A.J."/>
            <person name="Thomas B.C."/>
            <person name="Singh A."/>
            <person name="Wilkins M.J."/>
            <person name="Karaoz U."/>
            <person name="Brodie E.L."/>
            <person name="Williams K.H."/>
            <person name="Hubbard S.S."/>
            <person name="Banfield J.F."/>
        </authorList>
    </citation>
    <scope>NUCLEOTIDE SEQUENCE [LARGE SCALE GENOMIC DNA]</scope>
</reference>
<keyword evidence="7 8" id="KW-0472">Membrane</keyword>
<comment type="subcellular location">
    <subcellularLocation>
        <location evidence="1">Membrane</location>
        <topology evidence="1">Multi-pass membrane protein</topology>
    </subcellularLocation>
</comment>
<evidence type="ECO:0000256" key="3">
    <source>
        <dbReference type="ARBA" id="ARBA00022448"/>
    </source>
</evidence>
<evidence type="ECO:0000313" key="10">
    <source>
        <dbReference type="EMBL" id="OGZ13030.1"/>
    </source>
</evidence>